<name>A0A518K379_9BACT</name>
<feature type="region of interest" description="Disordered" evidence="1">
    <location>
        <begin position="1"/>
        <end position="25"/>
    </location>
</feature>
<accession>A0A518K379</accession>
<keyword evidence="3" id="KW-1185">Reference proteome</keyword>
<reference evidence="2 3" key="1">
    <citation type="submission" date="2019-02" db="EMBL/GenBank/DDBJ databases">
        <title>Deep-cultivation of Planctomycetes and their phenomic and genomic characterization uncovers novel biology.</title>
        <authorList>
            <person name="Wiegand S."/>
            <person name="Jogler M."/>
            <person name="Boedeker C."/>
            <person name="Pinto D."/>
            <person name="Vollmers J."/>
            <person name="Rivas-Marin E."/>
            <person name="Kohn T."/>
            <person name="Peeters S.H."/>
            <person name="Heuer A."/>
            <person name="Rast P."/>
            <person name="Oberbeckmann S."/>
            <person name="Bunk B."/>
            <person name="Jeske O."/>
            <person name="Meyerdierks A."/>
            <person name="Storesund J.E."/>
            <person name="Kallscheuer N."/>
            <person name="Luecker S."/>
            <person name="Lage O.M."/>
            <person name="Pohl T."/>
            <person name="Merkel B.J."/>
            <person name="Hornburger P."/>
            <person name="Mueller R.-W."/>
            <person name="Bruemmer F."/>
            <person name="Labrenz M."/>
            <person name="Spormann A.M."/>
            <person name="Op den Camp H."/>
            <person name="Overmann J."/>
            <person name="Amann R."/>
            <person name="Jetten M.S.M."/>
            <person name="Mascher T."/>
            <person name="Medema M.H."/>
            <person name="Devos D.P."/>
            <person name="Kaster A.-K."/>
            <person name="Ovreas L."/>
            <person name="Rohde M."/>
            <person name="Galperin M.Y."/>
            <person name="Jogler C."/>
        </authorList>
    </citation>
    <scope>NUCLEOTIDE SEQUENCE [LARGE SCALE GENOMIC DNA]</scope>
    <source>
        <strain evidence="2 3">Spa11</strain>
    </source>
</reference>
<evidence type="ECO:0000313" key="3">
    <source>
        <dbReference type="Proteomes" id="UP000316426"/>
    </source>
</evidence>
<dbReference type="AlphaFoldDB" id="A0A518K379"/>
<proteinExistence type="predicted"/>
<evidence type="ECO:0000256" key="1">
    <source>
        <dbReference type="SAM" id="MobiDB-lite"/>
    </source>
</evidence>
<protein>
    <submittedName>
        <fullName evidence="2">Uncharacterized protein</fullName>
    </submittedName>
</protein>
<dbReference type="Proteomes" id="UP000316426">
    <property type="component" value="Chromosome"/>
</dbReference>
<organism evidence="2 3">
    <name type="scientific">Botrimarina mediterranea</name>
    <dbReference type="NCBI Taxonomy" id="2528022"/>
    <lineage>
        <taxon>Bacteria</taxon>
        <taxon>Pseudomonadati</taxon>
        <taxon>Planctomycetota</taxon>
        <taxon>Planctomycetia</taxon>
        <taxon>Pirellulales</taxon>
        <taxon>Lacipirellulaceae</taxon>
        <taxon>Botrimarina</taxon>
    </lineage>
</organism>
<evidence type="ECO:0000313" key="2">
    <source>
        <dbReference type="EMBL" id="QDV72252.1"/>
    </source>
</evidence>
<dbReference type="KEGG" id="bmei:Spa11_04250"/>
<dbReference type="EMBL" id="CP036349">
    <property type="protein sequence ID" value="QDV72252.1"/>
    <property type="molecule type" value="Genomic_DNA"/>
</dbReference>
<dbReference type="RefSeq" id="WP_145106259.1">
    <property type="nucleotide sequence ID" value="NZ_CP036349.1"/>
</dbReference>
<sequence>MGNAATQSIPQQTSDAARSSHVVNQDETCEALPDLVTYVTTYARQNPDVAAMWCFGVGFVLGWKLKPW</sequence>
<gene>
    <name evidence="2" type="ORF">Spa11_04250</name>
</gene>